<feature type="non-terminal residue" evidence="3">
    <location>
        <position position="663"/>
    </location>
</feature>
<dbReference type="PANTHER" id="PTHR10642">
    <property type="entry name" value="RIBONUCLEASE H1"/>
    <property type="match status" value="1"/>
</dbReference>
<protein>
    <recommendedName>
        <fullName evidence="2">Ribonuclease H1 N-terminal domain-containing protein</fullName>
    </recommendedName>
</protein>
<comment type="caution">
    <text evidence="3">The sequence shown here is derived from an EMBL/GenBank/DDBJ whole genome shotgun (WGS) entry which is preliminary data.</text>
</comment>
<evidence type="ECO:0000259" key="2">
    <source>
        <dbReference type="Pfam" id="PF01693"/>
    </source>
</evidence>
<feature type="region of interest" description="Disordered" evidence="1">
    <location>
        <begin position="235"/>
        <end position="267"/>
    </location>
</feature>
<feature type="region of interest" description="Disordered" evidence="1">
    <location>
        <begin position="1"/>
        <end position="33"/>
    </location>
</feature>
<dbReference type="Pfam" id="PF01693">
    <property type="entry name" value="Cauli_VI"/>
    <property type="match status" value="3"/>
</dbReference>
<dbReference type="Proteomes" id="UP001165090">
    <property type="component" value="Unassembled WGS sequence"/>
</dbReference>
<feature type="domain" description="Ribonuclease H1 N-terminal" evidence="2">
    <location>
        <begin position="274"/>
        <end position="317"/>
    </location>
</feature>
<feature type="domain" description="Ribonuclease H1 N-terminal" evidence="2">
    <location>
        <begin position="454"/>
        <end position="496"/>
    </location>
</feature>
<evidence type="ECO:0000313" key="4">
    <source>
        <dbReference type="Proteomes" id="UP001165090"/>
    </source>
</evidence>
<reference evidence="3 4" key="1">
    <citation type="journal article" date="2023" name="IScience">
        <title>Expanded male sex-determining region conserved during the evolution of homothallism in the green alga Volvox.</title>
        <authorList>
            <person name="Yamamoto K."/>
            <person name="Matsuzaki R."/>
            <person name="Mahakham W."/>
            <person name="Heman W."/>
            <person name="Sekimoto H."/>
            <person name="Kawachi M."/>
            <person name="Minakuchi Y."/>
            <person name="Toyoda A."/>
            <person name="Nozaki H."/>
        </authorList>
    </citation>
    <scope>NUCLEOTIDE SEQUENCE [LARGE SCALE GENOMIC DNA]</scope>
    <source>
        <strain evidence="3 4">NIES-4468</strain>
    </source>
</reference>
<proteinExistence type="predicted"/>
<name>A0ABQ5S8H6_9CHLO</name>
<accession>A0ABQ5S8H6</accession>
<dbReference type="InterPro" id="IPR037056">
    <property type="entry name" value="RNase_H1_N_sf"/>
</dbReference>
<dbReference type="InterPro" id="IPR050092">
    <property type="entry name" value="RNase_H"/>
</dbReference>
<feature type="domain" description="Ribonuclease H1 N-terminal" evidence="2">
    <location>
        <begin position="190"/>
        <end position="232"/>
    </location>
</feature>
<feature type="region of interest" description="Disordered" evidence="1">
    <location>
        <begin position="321"/>
        <end position="377"/>
    </location>
</feature>
<gene>
    <name evidence="3" type="ORF">VaNZ11_009964</name>
</gene>
<organism evidence="3 4">
    <name type="scientific">Volvox africanus</name>
    <dbReference type="NCBI Taxonomy" id="51714"/>
    <lineage>
        <taxon>Eukaryota</taxon>
        <taxon>Viridiplantae</taxon>
        <taxon>Chlorophyta</taxon>
        <taxon>core chlorophytes</taxon>
        <taxon>Chlorophyceae</taxon>
        <taxon>CS clade</taxon>
        <taxon>Chlamydomonadales</taxon>
        <taxon>Volvocaceae</taxon>
        <taxon>Volvox</taxon>
    </lineage>
</organism>
<evidence type="ECO:0000313" key="3">
    <source>
        <dbReference type="EMBL" id="GLI66225.1"/>
    </source>
</evidence>
<dbReference type="EMBL" id="BSDZ01000028">
    <property type="protein sequence ID" value="GLI66225.1"/>
    <property type="molecule type" value="Genomic_DNA"/>
</dbReference>
<keyword evidence="4" id="KW-1185">Reference proteome</keyword>
<feature type="compositionally biased region" description="Basic residues" evidence="1">
    <location>
        <begin position="351"/>
        <end position="360"/>
    </location>
</feature>
<evidence type="ECO:0000256" key="1">
    <source>
        <dbReference type="SAM" id="MobiDB-lite"/>
    </source>
</evidence>
<sequence length="663" mass="68942">MRGNIGASMRLRGEVSTASVHQGSGASATTNTQNTMQPKTFLSIIWRISASKPESCNGKINRMRAFASTWERTCTDLPRNISTSSKPALVKSCSLGFPAQGRRLASVIPGDANCFTTSLVGAGRVSRCASCTAAAAMGERWEPSSPAGFLLGDINDDDDDDDKGGAEEGLGADLGRASSKGRDRRRGGPVYAVACGRKMGIFYKWEEAELAVRGFSGAVYKKFSTERAARRFIESRTAPSANGGGEPGSAASANGSGALPVTLKPQPSPEPIGPFYAVARGHQSGVFLSWAEAKAAVQGAAGVAYKRFNTRAEAEHFLAQHRQAPPPLSTHTRGAPEPAEAAGPGPGLGKSVKRPGRRRRKEEARSGSGGGSSSECCQLTEGAAVDGEVQKPLLLVAEAMEAAVTSHTATDSLTNTATGSLWPPGQLPEGLAMGCVNEVPDWSTEWQGGPAPTYYAVARGKQVGIYTSWADARAAVEGVSGAQFRRFKRLSEAYAFLTLASPQQQQQQLEVGPNHNSVPAGEARRLPGGVSITAAISRTNECNGDGGSAVGWDIQDGGIKMDGGVDAGGGGGRGGGEGHAACSTINTRCCSDKEAEQLHDGEGALSVQRARVGVKAAAKATAEAETMTAEASCGSSAVAEAEVIAETWEQQQQQQQQLKDDEG</sequence>
<feature type="region of interest" description="Disordered" evidence="1">
    <location>
        <begin position="146"/>
        <end position="187"/>
    </location>
</feature>
<feature type="compositionally biased region" description="Low complexity" evidence="1">
    <location>
        <begin position="248"/>
        <end position="258"/>
    </location>
</feature>
<feature type="compositionally biased region" description="Polar residues" evidence="1">
    <location>
        <begin position="16"/>
        <end position="33"/>
    </location>
</feature>
<dbReference type="PANTHER" id="PTHR10642:SF26">
    <property type="entry name" value="RIBONUCLEASE H1"/>
    <property type="match status" value="1"/>
</dbReference>
<dbReference type="Gene3D" id="3.40.970.10">
    <property type="entry name" value="Ribonuclease H1, N-terminal domain"/>
    <property type="match status" value="3"/>
</dbReference>
<dbReference type="SUPFAM" id="SSF55658">
    <property type="entry name" value="L9 N-domain-like"/>
    <property type="match status" value="3"/>
</dbReference>
<dbReference type="InterPro" id="IPR011320">
    <property type="entry name" value="RNase_H1_N"/>
</dbReference>
<dbReference type="InterPro" id="IPR009027">
    <property type="entry name" value="Ribosomal_bL9/RNase_H1_N"/>
</dbReference>